<dbReference type="AlphaFoldDB" id="A0AAV1RND9"/>
<feature type="non-terminal residue" evidence="1">
    <location>
        <position position="70"/>
    </location>
</feature>
<feature type="non-terminal residue" evidence="1">
    <location>
        <position position="1"/>
    </location>
</feature>
<evidence type="ECO:0000313" key="1">
    <source>
        <dbReference type="EMBL" id="CAK7337390.1"/>
    </source>
</evidence>
<organism evidence="1 2">
    <name type="scientific">Dovyalis caffra</name>
    <dbReference type="NCBI Taxonomy" id="77055"/>
    <lineage>
        <taxon>Eukaryota</taxon>
        <taxon>Viridiplantae</taxon>
        <taxon>Streptophyta</taxon>
        <taxon>Embryophyta</taxon>
        <taxon>Tracheophyta</taxon>
        <taxon>Spermatophyta</taxon>
        <taxon>Magnoliopsida</taxon>
        <taxon>eudicotyledons</taxon>
        <taxon>Gunneridae</taxon>
        <taxon>Pentapetalae</taxon>
        <taxon>rosids</taxon>
        <taxon>fabids</taxon>
        <taxon>Malpighiales</taxon>
        <taxon>Salicaceae</taxon>
        <taxon>Flacourtieae</taxon>
        <taxon>Dovyalis</taxon>
    </lineage>
</organism>
<evidence type="ECO:0000313" key="2">
    <source>
        <dbReference type="Proteomes" id="UP001314170"/>
    </source>
</evidence>
<dbReference type="EMBL" id="CAWUPB010001087">
    <property type="protein sequence ID" value="CAK7337390.1"/>
    <property type="molecule type" value="Genomic_DNA"/>
</dbReference>
<proteinExistence type="predicted"/>
<comment type="caution">
    <text evidence="1">The sequence shown here is derived from an EMBL/GenBank/DDBJ whole genome shotgun (WGS) entry which is preliminary data.</text>
</comment>
<reference evidence="1 2" key="1">
    <citation type="submission" date="2024-01" db="EMBL/GenBank/DDBJ databases">
        <authorList>
            <person name="Waweru B."/>
        </authorList>
    </citation>
    <scope>NUCLEOTIDE SEQUENCE [LARGE SCALE GENOMIC DNA]</scope>
</reference>
<accession>A0AAV1RND9</accession>
<name>A0AAV1RND9_9ROSI</name>
<sequence>CGTINRGRTLKAVQAKQDRIGARPHFIVGNFLSGCVTFETKKLRAYSKNNRGFEGSRTALKENEEEGDVE</sequence>
<keyword evidence="2" id="KW-1185">Reference proteome</keyword>
<protein>
    <submittedName>
        <fullName evidence="1">Uncharacterized protein</fullName>
    </submittedName>
</protein>
<dbReference type="Proteomes" id="UP001314170">
    <property type="component" value="Unassembled WGS sequence"/>
</dbReference>
<gene>
    <name evidence="1" type="ORF">DCAF_LOCUS12424</name>
</gene>